<protein>
    <submittedName>
        <fullName evidence="3">Tripartite tricarboxylate transporter substrate binding protein</fullName>
    </submittedName>
</protein>
<evidence type="ECO:0000313" key="3">
    <source>
        <dbReference type="EMBL" id="MEK8050277.1"/>
    </source>
</evidence>
<dbReference type="Gene3D" id="3.40.190.10">
    <property type="entry name" value="Periplasmic binding protein-like II"/>
    <property type="match status" value="1"/>
</dbReference>
<dbReference type="SUPFAM" id="SSF53850">
    <property type="entry name" value="Periplasmic binding protein-like II"/>
    <property type="match status" value="1"/>
</dbReference>
<evidence type="ECO:0000256" key="1">
    <source>
        <dbReference type="ARBA" id="ARBA00006987"/>
    </source>
</evidence>
<dbReference type="InterPro" id="IPR042100">
    <property type="entry name" value="Bug_dom1"/>
</dbReference>
<keyword evidence="2" id="KW-0732">Signal</keyword>
<dbReference type="CDD" id="cd13578">
    <property type="entry name" value="PBP2_Bug27"/>
    <property type="match status" value="1"/>
</dbReference>
<keyword evidence="4" id="KW-1185">Reference proteome</keyword>
<dbReference type="Gene3D" id="3.40.190.150">
    <property type="entry name" value="Bordetella uptake gene, domain 1"/>
    <property type="match status" value="1"/>
</dbReference>
<reference evidence="3 4" key="1">
    <citation type="submission" date="2024-04" db="EMBL/GenBank/DDBJ databases">
        <title>Novel species of the genus Ideonella isolated from streams.</title>
        <authorList>
            <person name="Lu H."/>
        </authorList>
    </citation>
    <scope>NUCLEOTIDE SEQUENCE [LARGE SCALE GENOMIC DNA]</scope>
    <source>
        <strain evidence="3 4">DXS22W</strain>
    </source>
</reference>
<dbReference type="Proteomes" id="UP001365405">
    <property type="component" value="Unassembled WGS sequence"/>
</dbReference>
<organism evidence="3 4">
    <name type="scientific">Pseudaquabacterium inlustre</name>
    <dbReference type="NCBI Taxonomy" id="2984192"/>
    <lineage>
        <taxon>Bacteria</taxon>
        <taxon>Pseudomonadati</taxon>
        <taxon>Pseudomonadota</taxon>
        <taxon>Betaproteobacteria</taxon>
        <taxon>Burkholderiales</taxon>
        <taxon>Sphaerotilaceae</taxon>
        <taxon>Pseudaquabacterium</taxon>
    </lineage>
</organism>
<gene>
    <name evidence="3" type="ORF">AACH10_08500</name>
</gene>
<feature type="chain" id="PRO_5046513147" evidence="2">
    <location>
        <begin position="26"/>
        <end position="329"/>
    </location>
</feature>
<evidence type="ECO:0000256" key="2">
    <source>
        <dbReference type="SAM" id="SignalP"/>
    </source>
</evidence>
<proteinExistence type="inferred from homology"/>
<dbReference type="PIRSF" id="PIRSF017082">
    <property type="entry name" value="YflP"/>
    <property type="match status" value="1"/>
</dbReference>
<accession>A0ABU9CEI6</accession>
<name>A0ABU9CEI6_9BURK</name>
<comment type="caution">
    <text evidence="3">The sequence shown here is derived from an EMBL/GenBank/DDBJ whole genome shotgun (WGS) entry which is preliminary data.</text>
</comment>
<dbReference type="PANTHER" id="PTHR42928">
    <property type="entry name" value="TRICARBOXYLATE-BINDING PROTEIN"/>
    <property type="match status" value="1"/>
</dbReference>
<sequence>MNPSLPRRQVLAAAAAVAASMAGLAAPAAAQTSAWPKQPIRLVVTFPPGGAPDILARLFAEKAQLGQPVVIDNVPGAGGNIGADKVAKAAPDGHTLVMGTVGTHAINGALYARMPYDMVRDFAPVAHVASAPNLLVVTNNVPAKTVPELIAWLKANPNAASFGSPGVGSSVHVSGELFKSLTGTQMTHVPYKGRQFAIPDLVGGQIQLMFDNMPSALPMAREGKIRALAVTTAKRSAAAPEIPTVAESVPGFEATTWFAMFAPAATPKDVVARVNAEMQRVFKLPEVADKLKGLGLEPWISSPEELARFQAAEIAKWAKVVKDSGAKAE</sequence>
<dbReference type="Pfam" id="PF03401">
    <property type="entry name" value="TctC"/>
    <property type="match status" value="1"/>
</dbReference>
<comment type="similarity">
    <text evidence="1">Belongs to the UPF0065 (bug) family.</text>
</comment>
<dbReference type="PANTHER" id="PTHR42928:SF5">
    <property type="entry name" value="BLR1237 PROTEIN"/>
    <property type="match status" value="1"/>
</dbReference>
<dbReference type="EMBL" id="JBBUTH010000004">
    <property type="protein sequence ID" value="MEK8050277.1"/>
    <property type="molecule type" value="Genomic_DNA"/>
</dbReference>
<evidence type="ECO:0000313" key="4">
    <source>
        <dbReference type="Proteomes" id="UP001365405"/>
    </source>
</evidence>
<dbReference type="InterPro" id="IPR005064">
    <property type="entry name" value="BUG"/>
</dbReference>
<dbReference type="PROSITE" id="PS51318">
    <property type="entry name" value="TAT"/>
    <property type="match status" value="1"/>
</dbReference>
<feature type="signal peptide" evidence="2">
    <location>
        <begin position="1"/>
        <end position="25"/>
    </location>
</feature>
<dbReference type="InterPro" id="IPR006311">
    <property type="entry name" value="TAT_signal"/>
</dbReference>
<dbReference type="RefSeq" id="WP_341409961.1">
    <property type="nucleotide sequence ID" value="NZ_JBBUTH010000004.1"/>
</dbReference>